<gene>
    <name evidence="4" type="primary">napD</name>
    <name evidence="5" type="ORF">A2W18_11455</name>
</gene>
<evidence type="ECO:0000256" key="2">
    <source>
        <dbReference type="ARBA" id="ARBA00022490"/>
    </source>
</evidence>
<comment type="caution">
    <text evidence="5">The sequence shown here is derived from an EMBL/GenBank/DDBJ whole genome shotgun (WGS) entry which is preliminary data.</text>
</comment>
<comment type="similarity">
    <text evidence="4">Belongs to the NapD family.</text>
</comment>
<dbReference type="PANTHER" id="PTHR38603:SF1">
    <property type="entry name" value="CHAPERONE NAPD"/>
    <property type="match status" value="1"/>
</dbReference>
<evidence type="ECO:0000256" key="4">
    <source>
        <dbReference type="HAMAP-Rule" id="MF_02200"/>
    </source>
</evidence>
<name>A0A1F6V2L8_9PROT</name>
<dbReference type="Pfam" id="PF03927">
    <property type="entry name" value="NapD"/>
    <property type="match status" value="1"/>
</dbReference>
<keyword evidence="3 4" id="KW-0143">Chaperone</keyword>
<protein>
    <recommendedName>
        <fullName evidence="4">Chaperone NapD</fullName>
    </recommendedName>
    <alternativeName>
        <fullName evidence="4">NapA signal peptide-binding chaperone NapD</fullName>
    </alternativeName>
</protein>
<dbReference type="AlphaFoldDB" id="A0A1F6V2L8"/>
<reference evidence="5 6" key="1">
    <citation type="journal article" date="2016" name="Nat. Commun.">
        <title>Thousands of microbial genomes shed light on interconnected biogeochemical processes in an aquifer system.</title>
        <authorList>
            <person name="Anantharaman K."/>
            <person name="Brown C.T."/>
            <person name="Hug L.A."/>
            <person name="Sharon I."/>
            <person name="Castelle C.J."/>
            <person name="Probst A.J."/>
            <person name="Thomas B.C."/>
            <person name="Singh A."/>
            <person name="Wilkins M.J."/>
            <person name="Karaoz U."/>
            <person name="Brodie E.L."/>
            <person name="Williams K.H."/>
            <person name="Hubbard S.S."/>
            <person name="Banfield J.F."/>
        </authorList>
    </citation>
    <scope>NUCLEOTIDE SEQUENCE [LARGE SCALE GENOMIC DNA]</scope>
</reference>
<sequence length="94" mass="10656">MSTEIHIVSCVVQTRPDRIDEIDAYIRERDLAEIHGRDARGRLVILIERERAADVLAAIDEIKNREGVIAVNLVYQHAEDARALEEPCHEPDAT</sequence>
<dbReference type="InterPro" id="IPR005623">
    <property type="entry name" value="Chaperone_NapD_NO3_reduct"/>
</dbReference>
<dbReference type="GO" id="GO:0005048">
    <property type="term" value="F:signal sequence binding"/>
    <property type="evidence" value="ECO:0007669"/>
    <property type="project" value="UniProtKB-UniRule"/>
</dbReference>
<evidence type="ECO:0000313" key="6">
    <source>
        <dbReference type="Proteomes" id="UP000179076"/>
    </source>
</evidence>
<comment type="subcellular location">
    <subcellularLocation>
        <location evidence="1 4">Cytoplasm</location>
    </subcellularLocation>
</comment>
<evidence type="ECO:0000313" key="5">
    <source>
        <dbReference type="EMBL" id="OGI63858.1"/>
    </source>
</evidence>
<proteinExistence type="inferred from homology"/>
<dbReference type="HAMAP" id="MF_02200">
    <property type="entry name" value="NapD"/>
    <property type="match status" value="1"/>
</dbReference>
<keyword evidence="2 4" id="KW-0963">Cytoplasm</keyword>
<organism evidence="5 6">
    <name type="scientific">Candidatus Muproteobacteria bacterium RBG_16_60_9</name>
    <dbReference type="NCBI Taxonomy" id="1817755"/>
    <lineage>
        <taxon>Bacteria</taxon>
        <taxon>Pseudomonadati</taxon>
        <taxon>Pseudomonadota</taxon>
        <taxon>Candidatus Muproteobacteria</taxon>
    </lineage>
</organism>
<dbReference type="Proteomes" id="UP000179076">
    <property type="component" value="Unassembled WGS sequence"/>
</dbReference>
<dbReference type="Gene3D" id="3.30.70.920">
    <property type="match status" value="1"/>
</dbReference>
<comment type="function">
    <text evidence="4">Chaperone for NapA, the catalytic subunit of the periplasmic nitrate reductase. It binds directly and specifically to the twin-arginine signal peptide of NapA, preventing premature interaction with the Tat translocase and premature export.</text>
</comment>
<dbReference type="GO" id="GO:0051224">
    <property type="term" value="P:negative regulation of protein transport"/>
    <property type="evidence" value="ECO:0007669"/>
    <property type="project" value="UniProtKB-UniRule"/>
</dbReference>
<dbReference type="EMBL" id="MFSP01000146">
    <property type="protein sequence ID" value="OGI63858.1"/>
    <property type="molecule type" value="Genomic_DNA"/>
</dbReference>
<accession>A0A1F6V2L8</accession>
<evidence type="ECO:0000256" key="3">
    <source>
        <dbReference type="ARBA" id="ARBA00023186"/>
    </source>
</evidence>
<evidence type="ECO:0000256" key="1">
    <source>
        <dbReference type="ARBA" id="ARBA00004496"/>
    </source>
</evidence>
<comment type="subunit">
    <text evidence="4">Interacts with the cytoplasmic NapA precursor.</text>
</comment>
<dbReference type="PANTHER" id="PTHR38603">
    <property type="entry name" value="CHAPERONE NAPD"/>
    <property type="match status" value="1"/>
</dbReference>
<dbReference type="GO" id="GO:0005737">
    <property type="term" value="C:cytoplasm"/>
    <property type="evidence" value="ECO:0007669"/>
    <property type="project" value="UniProtKB-SubCell"/>
</dbReference>